<dbReference type="OrthoDB" id="201362at2759"/>
<dbReference type="InterPro" id="IPR012875">
    <property type="entry name" value="SDHF4"/>
</dbReference>
<keyword evidence="5" id="KW-1185">Reference proteome</keyword>
<comment type="similarity">
    <text evidence="1">Belongs to the SDHAF4 family.</text>
</comment>
<evidence type="ECO:0000313" key="5">
    <source>
        <dbReference type="Proteomes" id="UP000187283"/>
    </source>
</evidence>
<feature type="region of interest" description="Disordered" evidence="3">
    <location>
        <begin position="97"/>
        <end position="130"/>
    </location>
</feature>
<dbReference type="STRING" id="133412.A0A1R1XH49"/>
<name>A0A1R1XH49_9FUNG</name>
<evidence type="ECO:0000256" key="1">
    <source>
        <dbReference type="ARBA" id="ARBA00005701"/>
    </source>
</evidence>
<accession>A0A1R1XH49</accession>
<dbReference type="EMBL" id="LSSN01003268">
    <property type="protein sequence ID" value="OMJ13923.1"/>
    <property type="molecule type" value="Genomic_DNA"/>
</dbReference>
<evidence type="ECO:0000256" key="2">
    <source>
        <dbReference type="ARBA" id="ARBA00022170"/>
    </source>
</evidence>
<feature type="region of interest" description="Disordered" evidence="3">
    <location>
        <begin position="25"/>
        <end position="83"/>
    </location>
</feature>
<dbReference type="Proteomes" id="UP000187283">
    <property type="component" value="Unassembled WGS sequence"/>
</dbReference>
<evidence type="ECO:0000313" key="4">
    <source>
        <dbReference type="EMBL" id="OMJ13923.1"/>
    </source>
</evidence>
<dbReference type="AlphaFoldDB" id="A0A1R1XH49"/>
<dbReference type="GO" id="GO:0005739">
    <property type="term" value="C:mitochondrion"/>
    <property type="evidence" value="ECO:0007669"/>
    <property type="project" value="TreeGrafter"/>
</dbReference>
<gene>
    <name evidence="4" type="ORF">AYI70_g8212</name>
</gene>
<feature type="compositionally biased region" description="Basic and acidic residues" evidence="3">
    <location>
        <begin position="40"/>
        <end position="63"/>
    </location>
</feature>
<feature type="compositionally biased region" description="Basic and acidic residues" evidence="3">
    <location>
        <begin position="117"/>
        <end position="130"/>
    </location>
</feature>
<organism evidence="4 5">
    <name type="scientific">Smittium culicis</name>
    <dbReference type="NCBI Taxonomy" id="133412"/>
    <lineage>
        <taxon>Eukaryota</taxon>
        <taxon>Fungi</taxon>
        <taxon>Fungi incertae sedis</taxon>
        <taxon>Zoopagomycota</taxon>
        <taxon>Kickxellomycotina</taxon>
        <taxon>Harpellomycetes</taxon>
        <taxon>Harpellales</taxon>
        <taxon>Legeriomycetaceae</taxon>
        <taxon>Smittium</taxon>
    </lineage>
</organism>
<reference evidence="4 5" key="1">
    <citation type="submission" date="2017-01" db="EMBL/GenBank/DDBJ databases">
        <authorList>
            <person name="Mah S.A."/>
            <person name="Swanson W.J."/>
            <person name="Moy G.W."/>
            <person name="Vacquier V.D."/>
        </authorList>
    </citation>
    <scope>NUCLEOTIDE SEQUENCE [LARGE SCALE GENOMIC DNA]</scope>
    <source>
        <strain evidence="4 5">GSMNP</strain>
    </source>
</reference>
<dbReference type="GO" id="GO:0034553">
    <property type="term" value="P:mitochondrial respiratory chain complex II assembly"/>
    <property type="evidence" value="ECO:0007669"/>
    <property type="project" value="TreeGrafter"/>
</dbReference>
<protein>
    <recommendedName>
        <fullName evidence="2">Succinate dehydrogenase assembly factor 4, mitochondrial</fullName>
    </recommendedName>
</protein>
<sequence length="130" mass="14546">MYSIIKTIRSSSVSKPLGLRLSNKAMHSTLPFEKQQPIRLGDKKLQKNIDSKLEQSEASKQGDDAILFGNSVDTGSKKASGKEEKIGRIEYEYEPFEGNVNPETKEVGGPRGPEPTRYGDWERKGRVSDF</sequence>
<evidence type="ECO:0000256" key="3">
    <source>
        <dbReference type="SAM" id="MobiDB-lite"/>
    </source>
</evidence>
<dbReference type="Pfam" id="PF07896">
    <property type="entry name" value="DUF1674"/>
    <property type="match status" value="1"/>
</dbReference>
<dbReference type="PANTHER" id="PTHR28524">
    <property type="entry name" value="SUCCINATE DEHYDROGENASE ASSEMBLY FACTOR 4, MITOCHONDRIAL"/>
    <property type="match status" value="1"/>
</dbReference>
<proteinExistence type="inferred from homology"/>
<dbReference type="PANTHER" id="PTHR28524:SF3">
    <property type="entry name" value="SUCCINATE DEHYDROGENASE ASSEMBLY FACTOR 4, MITOCHONDRIAL"/>
    <property type="match status" value="1"/>
</dbReference>
<comment type="caution">
    <text evidence="4">The sequence shown here is derived from an EMBL/GenBank/DDBJ whole genome shotgun (WGS) entry which is preliminary data.</text>
</comment>